<name>V6JU48_STRRC</name>
<dbReference type="STRING" id="1352936.M878_39665"/>
<feature type="region of interest" description="Disordered" evidence="1">
    <location>
        <begin position="61"/>
        <end position="84"/>
    </location>
</feature>
<accession>V6JU48</accession>
<evidence type="ECO:0000313" key="2">
    <source>
        <dbReference type="EMBL" id="EST20414.1"/>
    </source>
</evidence>
<proteinExistence type="predicted"/>
<protein>
    <recommendedName>
        <fullName evidence="4">DUF2630 domain-containing protein</fullName>
    </recommendedName>
</protein>
<dbReference type="EMBL" id="AWQX01000354">
    <property type="protein sequence ID" value="EST20414.1"/>
    <property type="molecule type" value="Genomic_DNA"/>
</dbReference>
<reference evidence="2 3" key="1">
    <citation type="journal article" date="2014" name="Genome Announc.">
        <title>Draft Genome Sequence of Streptomyces roseochromogenes subsp. oscitans DS 12.976, Producer of the Aminocoumarin Antibiotic Clorobiocin.</title>
        <authorList>
            <person name="Ruckert C."/>
            <person name="Kalinowski J."/>
            <person name="Heide L."/>
            <person name="Apel A.K."/>
        </authorList>
    </citation>
    <scope>NUCLEOTIDE SEQUENCE [LARGE SCALE GENOMIC DNA]</scope>
    <source>
        <strain evidence="2 3">DS 12.976</strain>
    </source>
</reference>
<dbReference type="Proteomes" id="UP000017984">
    <property type="component" value="Chromosome"/>
</dbReference>
<dbReference type="RefSeq" id="WP_023552765.1">
    <property type="nucleotide sequence ID" value="NZ_CM002285.1"/>
</dbReference>
<sequence>MDQDQDQRILSRITEMVEDERRLREALASGRIDSSTEQQRLGELERELARCWDLLRQRRAKTEFGGNPDEAQARSATQVEGYQG</sequence>
<organism evidence="2 3">
    <name type="scientific">Streptomyces roseochromogenus subsp. oscitans DS 12.976</name>
    <dbReference type="NCBI Taxonomy" id="1352936"/>
    <lineage>
        <taxon>Bacteria</taxon>
        <taxon>Bacillati</taxon>
        <taxon>Actinomycetota</taxon>
        <taxon>Actinomycetes</taxon>
        <taxon>Kitasatosporales</taxon>
        <taxon>Streptomycetaceae</taxon>
        <taxon>Streptomyces</taxon>
    </lineage>
</organism>
<evidence type="ECO:0008006" key="4">
    <source>
        <dbReference type="Google" id="ProtNLM"/>
    </source>
</evidence>
<dbReference type="AlphaFoldDB" id="V6JU48"/>
<feature type="compositionally biased region" description="Polar residues" evidence="1">
    <location>
        <begin position="74"/>
        <end position="84"/>
    </location>
</feature>
<dbReference type="InterPro" id="IPR020311">
    <property type="entry name" value="Uncharacterised_Rv0898c"/>
</dbReference>
<dbReference type="HOGENOM" id="CLU_175454_0_0_11"/>
<keyword evidence="3" id="KW-1185">Reference proteome</keyword>
<evidence type="ECO:0000256" key="1">
    <source>
        <dbReference type="SAM" id="MobiDB-lite"/>
    </source>
</evidence>
<comment type="caution">
    <text evidence="2">The sequence shown here is derived from an EMBL/GenBank/DDBJ whole genome shotgun (WGS) entry which is preliminary data.</text>
</comment>
<evidence type="ECO:0000313" key="3">
    <source>
        <dbReference type="Proteomes" id="UP000017984"/>
    </source>
</evidence>
<dbReference type="OrthoDB" id="7376174at2"/>
<dbReference type="PATRIC" id="fig|1352936.5.peg.8214"/>
<dbReference type="Pfam" id="PF10944">
    <property type="entry name" value="DUF2630"/>
    <property type="match status" value="1"/>
</dbReference>
<gene>
    <name evidence="2" type="ORF">M878_39665</name>
</gene>